<feature type="compositionally biased region" description="Basic and acidic residues" evidence="10">
    <location>
        <begin position="1"/>
        <end position="14"/>
    </location>
</feature>
<feature type="domain" description="S5 DRBM" evidence="11">
    <location>
        <begin position="31"/>
        <end position="94"/>
    </location>
</feature>
<dbReference type="Gene3D" id="3.30.230.10">
    <property type="match status" value="1"/>
</dbReference>
<dbReference type="PROSITE" id="PS50881">
    <property type="entry name" value="S5_DSRBD"/>
    <property type="match status" value="1"/>
</dbReference>
<dbReference type="EMBL" id="DVML01000034">
    <property type="protein sequence ID" value="HIU23099.1"/>
    <property type="molecule type" value="Genomic_DNA"/>
</dbReference>
<dbReference type="InterPro" id="IPR018192">
    <property type="entry name" value="Ribosomal_uS5_N_CS"/>
</dbReference>
<evidence type="ECO:0000259" key="11">
    <source>
        <dbReference type="PROSITE" id="PS50881"/>
    </source>
</evidence>
<keyword evidence="4 8" id="KW-0689">Ribosomal protein</keyword>
<dbReference type="GO" id="GO:0003735">
    <property type="term" value="F:structural constituent of ribosome"/>
    <property type="evidence" value="ECO:0007669"/>
    <property type="project" value="UniProtKB-UniRule"/>
</dbReference>
<protein>
    <recommendedName>
        <fullName evidence="6 8">Small ribosomal subunit protein uS5</fullName>
    </recommendedName>
</protein>
<dbReference type="Pfam" id="PF00333">
    <property type="entry name" value="Ribosomal_S5"/>
    <property type="match status" value="1"/>
</dbReference>
<dbReference type="InterPro" id="IPR005324">
    <property type="entry name" value="Ribosomal_uS5_C"/>
</dbReference>
<comment type="domain">
    <text evidence="8">The N-terminal domain interacts with the head of the 30S subunit; the C-terminal domain interacts with the body and contacts protein S4. The interaction surface between S4 and S5 is involved in control of translational fidelity.</text>
</comment>
<dbReference type="InterPro" id="IPR005712">
    <property type="entry name" value="Ribosomal_uS5_bac-type"/>
</dbReference>
<dbReference type="PROSITE" id="PS00585">
    <property type="entry name" value="RIBOSOMAL_S5"/>
    <property type="match status" value="1"/>
</dbReference>
<comment type="caution">
    <text evidence="12">The sequence shown here is derived from an EMBL/GenBank/DDBJ whole genome shotgun (WGS) entry which is preliminary data.</text>
</comment>
<comment type="function">
    <text evidence="8">With S4 and S12 plays an important role in translational accuracy.</text>
</comment>
<dbReference type="InterPro" id="IPR000851">
    <property type="entry name" value="Ribosomal_uS5"/>
</dbReference>
<dbReference type="SUPFAM" id="SSF54768">
    <property type="entry name" value="dsRNA-binding domain-like"/>
    <property type="match status" value="1"/>
</dbReference>
<evidence type="ECO:0000256" key="7">
    <source>
        <dbReference type="ARBA" id="ARBA00062000"/>
    </source>
</evidence>
<dbReference type="GO" id="GO:0042254">
    <property type="term" value="P:ribosome biogenesis"/>
    <property type="evidence" value="ECO:0007669"/>
    <property type="project" value="UniProtKB-ARBA"/>
</dbReference>
<evidence type="ECO:0000256" key="10">
    <source>
        <dbReference type="SAM" id="MobiDB-lite"/>
    </source>
</evidence>
<dbReference type="InterPro" id="IPR020568">
    <property type="entry name" value="Ribosomal_Su5_D2-typ_SF"/>
</dbReference>
<keyword evidence="2 8" id="KW-0699">rRNA-binding</keyword>
<evidence type="ECO:0000313" key="12">
    <source>
        <dbReference type="EMBL" id="HIU23099.1"/>
    </source>
</evidence>
<dbReference type="SUPFAM" id="SSF54211">
    <property type="entry name" value="Ribosomal protein S5 domain 2-like"/>
    <property type="match status" value="1"/>
</dbReference>
<evidence type="ECO:0000256" key="2">
    <source>
        <dbReference type="ARBA" id="ARBA00022730"/>
    </source>
</evidence>
<reference evidence="12" key="2">
    <citation type="journal article" date="2021" name="PeerJ">
        <title>Extensive microbial diversity within the chicken gut microbiome revealed by metagenomics and culture.</title>
        <authorList>
            <person name="Gilroy R."/>
            <person name="Ravi A."/>
            <person name="Getino M."/>
            <person name="Pursley I."/>
            <person name="Horton D.L."/>
            <person name="Alikhan N.F."/>
            <person name="Baker D."/>
            <person name="Gharbi K."/>
            <person name="Hall N."/>
            <person name="Watson M."/>
            <person name="Adriaenssens E.M."/>
            <person name="Foster-Nyarko E."/>
            <person name="Jarju S."/>
            <person name="Secka A."/>
            <person name="Antonio M."/>
            <person name="Oren A."/>
            <person name="Chaudhuri R.R."/>
            <person name="La Ragione R."/>
            <person name="Hildebrand F."/>
            <person name="Pallen M.J."/>
        </authorList>
    </citation>
    <scope>NUCLEOTIDE SEQUENCE</scope>
    <source>
        <strain evidence="12">CHK197-8231</strain>
    </source>
</reference>
<dbReference type="InterPro" id="IPR013810">
    <property type="entry name" value="Ribosomal_uS5_N"/>
</dbReference>
<comment type="subunit">
    <text evidence="7 8">Part of the 30S ribosomal subunit. Contacts proteins S4 and S8.</text>
</comment>
<dbReference type="Pfam" id="PF03719">
    <property type="entry name" value="Ribosomal_S5_C"/>
    <property type="match status" value="1"/>
</dbReference>
<evidence type="ECO:0000256" key="4">
    <source>
        <dbReference type="ARBA" id="ARBA00022980"/>
    </source>
</evidence>
<name>A0A9D1HVE4_9BACT</name>
<reference evidence="12" key="1">
    <citation type="submission" date="2020-10" db="EMBL/GenBank/DDBJ databases">
        <authorList>
            <person name="Gilroy R."/>
        </authorList>
    </citation>
    <scope>NUCLEOTIDE SEQUENCE</scope>
    <source>
        <strain evidence="12">CHK197-8231</strain>
    </source>
</reference>
<evidence type="ECO:0000256" key="6">
    <source>
        <dbReference type="ARBA" id="ARBA00035255"/>
    </source>
</evidence>
<comment type="function">
    <text evidence="8">Located at the back of the 30S subunit body where it stabilizes the conformation of the head with respect to the body.</text>
</comment>
<comment type="similarity">
    <text evidence="1 8 9">Belongs to the universal ribosomal protein uS5 family.</text>
</comment>
<organism evidence="12 13">
    <name type="scientific">Candidatus Fimihabitans intestinipullorum</name>
    <dbReference type="NCBI Taxonomy" id="2840820"/>
    <lineage>
        <taxon>Bacteria</taxon>
        <taxon>Bacillati</taxon>
        <taxon>Mycoplasmatota</taxon>
        <taxon>Mycoplasmatota incertae sedis</taxon>
        <taxon>Candidatus Fimihabitans</taxon>
    </lineage>
</organism>
<gene>
    <name evidence="8 12" type="primary">rpsE</name>
    <name evidence="12" type="ORF">IAD49_05900</name>
</gene>
<keyword evidence="5 8" id="KW-0687">Ribonucleoprotein</keyword>
<dbReference type="PANTHER" id="PTHR48277">
    <property type="entry name" value="MITOCHONDRIAL RIBOSOMAL PROTEIN S5"/>
    <property type="match status" value="1"/>
</dbReference>
<dbReference type="HAMAP" id="MF_01307_B">
    <property type="entry name" value="Ribosomal_uS5_B"/>
    <property type="match status" value="1"/>
</dbReference>
<accession>A0A9D1HVE4</accession>
<dbReference type="GO" id="GO:0005737">
    <property type="term" value="C:cytoplasm"/>
    <property type="evidence" value="ECO:0007669"/>
    <property type="project" value="UniProtKB-ARBA"/>
</dbReference>
<dbReference type="NCBIfam" id="TIGR01021">
    <property type="entry name" value="rpsE_bact"/>
    <property type="match status" value="1"/>
</dbReference>
<keyword evidence="3 8" id="KW-0694">RNA-binding</keyword>
<dbReference type="FunFam" id="3.30.160.20:FF:000001">
    <property type="entry name" value="30S ribosomal protein S5"/>
    <property type="match status" value="1"/>
</dbReference>
<dbReference type="InterPro" id="IPR014721">
    <property type="entry name" value="Ribsml_uS5_D2-typ_fold_subgr"/>
</dbReference>
<evidence type="ECO:0000256" key="8">
    <source>
        <dbReference type="HAMAP-Rule" id="MF_01307"/>
    </source>
</evidence>
<evidence type="ECO:0000256" key="3">
    <source>
        <dbReference type="ARBA" id="ARBA00022884"/>
    </source>
</evidence>
<dbReference type="Gene3D" id="3.30.160.20">
    <property type="match status" value="1"/>
</dbReference>
<dbReference type="GO" id="GO:0006412">
    <property type="term" value="P:translation"/>
    <property type="evidence" value="ECO:0007669"/>
    <property type="project" value="UniProtKB-UniRule"/>
</dbReference>
<evidence type="ECO:0000313" key="13">
    <source>
        <dbReference type="Proteomes" id="UP000824087"/>
    </source>
</evidence>
<dbReference type="GO" id="GO:0019843">
    <property type="term" value="F:rRNA binding"/>
    <property type="evidence" value="ECO:0007669"/>
    <property type="project" value="UniProtKB-UniRule"/>
</dbReference>
<dbReference type="Proteomes" id="UP000824087">
    <property type="component" value="Unassembled WGS sequence"/>
</dbReference>
<sequence length="186" mass="20225">MENKKQDPRGTQPDKKKKRNFQLRQRQPKLYDEEVVNIGRVTKVTKGGRRFRFSATVVVGDRKGKVGIGTGKANEVPDAIKKAVQAATKNVVEVSLVDQRTIPHEAIGVRGASKVMLKPALKGTGVKAGGPVRSVLELAGVKDILSKSLGSNTKINMAYATLEALKSQKTVEEVAKLRGKKVEEIL</sequence>
<evidence type="ECO:0000256" key="9">
    <source>
        <dbReference type="RuleBase" id="RU003823"/>
    </source>
</evidence>
<evidence type="ECO:0000256" key="5">
    <source>
        <dbReference type="ARBA" id="ARBA00023274"/>
    </source>
</evidence>
<evidence type="ECO:0000256" key="1">
    <source>
        <dbReference type="ARBA" id="ARBA00008945"/>
    </source>
</evidence>
<proteinExistence type="inferred from homology"/>
<feature type="region of interest" description="Disordered" evidence="10">
    <location>
        <begin position="1"/>
        <end position="26"/>
    </location>
</feature>
<dbReference type="AlphaFoldDB" id="A0A9D1HVE4"/>
<dbReference type="PANTHER" id="PTHR48277:SF1">
    <property type="entry name" value="MITOCHONDRIAL RIBOSOMAL PROTEIN S5"/>
    <property type="match status" value="1"/>
</dbReference>
<dbReference type="FunFam" id="3.30.230.10:FF:000002">
    <property type="entry name" value="30S ribosomal protein S5"/>
    <property type="match status" value="1"/>
</dbReference>
<dbReference type="GO" id="GO:0015935">
    <property type="term" value="C:small ribosomal subunit"/>
    <property type="evidence" value="ECO:0007669"/>
    <property type="project" value="InterPro"/>
</dbReference>